<evidence type="ECO:0000259" key="2">
    <source>
        <dbReference type="Pfam" id="PF02229"/>
    </source>
</evidence>
<evidence type="ECO:0000256" key="1">
    <source>
        <dbReference type="SAM" id="MobiDB-lite"/>
    </source>
</evidence>
<dbReference type="Gene3D" id="2.30.31.10">
    <property type="entry name" value="Transcriptional Coactivator Pc4, Chain A"/>
    <property type="match status" value="1"/>
</dbReference>
<dbReference type="SUPFAM" id="SSF54447">
    <property type="entry name" value="ssDNA-binding transcriptional regulator domain"/>
    <property type="match status" value="1"/>
</dbReference>
<dbReference type="Pfam" id="PF02229">
    <property type="entry name" value="PC4"/>
    <property type="match status" value="1"/>
</dbReference>
<evidence type="ECO:0000313" key="3">
    <source>
        <dbReference type="EMBL" id="MFK4447487.1"/>
    </source>
</evidence>
<dbReference type="EMBL" id="JBIYDN010000035">
    <property type="protein sequence ID" value="MFK4447487.1"/>
    <property type="molecule type" value="Genomic_DNA"/>
</dbReference>
<dbReference type="RefSeq" id="WP_404613146.1">
    <property type="nucleotide sequence ID" value="NZ_JBIYDN010000035.1"/>
</dbReference>
<feature type="compositionally biased region" description="Low complexity" evidence="1">
    <location>
        <begin position="19"/>
        <end position="31"/>
    </location>
</feature>
<feature type="domain" description="Transcriptional coactivator p15 (PC4) C-terminal" evidence="2">
    <location>
        <begin position="43"/>
        <end position="91"/>
    </location>
</feature>
<comment type="caution">
    <text evidence="3">The sequence shown here is derived from an EMBL/GenBank/DDBJ whole genome shotgun (WGS) entry which is preliminary data.</text>
</comment>
<sequence length="104" mass="11319">MIKKTATPKSSLKDHDSADASSSSPAAQQHAEALFTIQRNAQERILIGVGEYRGHTFVSARIWYLDDKSEYRPTSRAITIRPSLVPQLIQALDLAARAIGQGGA</sequence>
<keyword evidence="4" id="KW-1185">Reference proteome</keyword>
<dbReference type="Proteomes" id="UP001620514">
    <property type="component" value="Unassembled WGS sequence"/>
</dbReference>
<proteinExistence type="predicted"/>
<feature type="region of interest" description="Disordered" evidence="1">
    <location>
        <begin position="1"/>
        <end position="31"/>
    </location>
</feature>
<protein>
    <recommendedName>
        <fullName evidence="2">Transcriptional coactivator p15 (PC4) C-terminal domain-containing protein</fullName>
    </recommendedName>
</protein>
<reference evidence="3 4" key="1">
    <citation type="submission" date="2024-11" db="EMBL/GenBank/DDBJ databases">
        <title>Using genomics to understand microbial adaptation to soil warming.</title>
        <authorList>
            <person name="Deangelis K.M. PhD."/>
        </authorList>
    </citation>
    <scope>NUCLEOTIDE SEQUENCE [LARGE SCALE GENOMIC DNA]</scope>
    <source>
        <strain evidence="3 4">GAS97</strain>
    </source>
</reference>
<evidence type="ECO:0000313" key="4">
    <source>
        <dbReference type="Proteomes" id="UP001620514"/>
    </source>
</evidence>
<dbReference type="InterPro" id="IPR009044">
    <property type="entry name" value="ssDNA-bd_transcriptional_reg"/>
</dbReference>
<name>A0ABW8MUT8_9BURK</name>
<organism evidence="3 4">
    <name type="scientific">Caballeronia udeis</name>
    <dbReference type="NCBI Taxonomy" id="1232866"/>
    <lineage>
        <taxon>Bacteria</taxon>
        <taxon>Pseudomonadati</taxon>
        <taxon>Pseudomonadota</taxon>
        <taxon>Betaproteobacteria</taxon>
        <taxon>Burkholderiales</taxon>
        <taxon>Burkholderiaceae</taxon>
        <taxon>Caballeronia</taxon>
    </lineage>
</organism>
<dbReference type="InterPro" id="IPR003173">
    <property type="entry name" value="PC4_C"/>
</dbReference>
<gene>
    <name evidence="3" type="ORF">ABH943_007523</name>
</gene>
<accession>A0ABW8MUT8</accession>